<accession>A0A382K4P9</accession>
<proteinExistence type="predicted"/>
<sequence>MDAEHYVHLHKDNTSKYTVFEKLKENGLKIRARQYWKFLGCFAGHECVSEYIPPATFRHSNFKPVPWWIPSVHHLVKIQTTLNHYPDDTQQKTISRTRIEIDMPFWLYPFRTWMERWFRNIKKRVSDEDMDMILRREKIFGRNNINSYLVKSHFLLYKEEFVRHFAAKPIGE</sequence>
<name>A0A382K4P9_9ZZZZ</name>
<protein>
    <submittedName>
        <fullName evidence="1">Uncharacterized protein</fullName>
    </submittedName>
</protein>
<dbReference type="AlphaFoldDB" id="A0A382K4P9"/>
<evidence type="ECO:0000313" key="1">
    <source>
        <dbReference type="EMBL" id="SVC19420.1"/>
    </source>
</evidence>
<organism evidence="1">
    <name type="scientific">marine metagenome</name>
    <dbReference type="NCBI Taxonomy" id="408172"/>
    <lineage>
        <taxon>unclassified sequences</taxon>
        <taxon>metagenomes</taxon>
        <taxon>ecological metagenomes</taxon>
    </lineage>
</organism>
<dbReference type="EMBL" id="UINC01078388">
    <property type="protein sequence ID" value="SVC19420.1"/>
    <property type="molecule type" value="Genomic_DNA"/>
</dbReference>
<gene>
    <name evidence="1" type="ORF">METZ01_LOCUS272274</name>
</gene>
<reference evidence="1" key="1">
    <citation type="submission" date="2018-05" db="EMBL/GenBank/DDBJ databases">
        <authorList>
            <person name="Lanie J.A."/>
            <person name="Ng W.-L."/>
            <person name="Kazmierczak K.M."/>
            <person name="Andrzejewski T.M."/>
            <person name="Davidsen T.M."/>
            <person name="Wayne K.J."/>
            <person name="Tettelin H."/>
            <person name="Glass J.I."/>
            <person name="Rusch D."/>
            <person name="Podicherti R."/>
            <person name="Tsui H.-C.T."/>
            <person name="Winkler M.E."/>
        </authorList>
    </citation>
    <scope>NUCLEOTIDE SEQUENCE</scope>
</reference>